<evidence type="ECO:0008006" key="3">
    <source>
        <dbReference type="Google" id="ProtNLM"/>
    </source>
</evidence>
<dbReference type="EMBL" id="JBJQOH010000006">
    <property type="protein sequence ID" value="KAL3682797.1"/>
    <property type="molecule type" value="Genomic_DNA"/>
</dbReference>
<accession>A0ABD3GWL7</accession>
<evidence type="ECO:0000313" key="2">
    <source>
        <dbReference type="Proteomes" id="UP001633002"/>
    </source>
</evidence>
<dbReference type="Gene3D" id="3.40.50.1000">
    <property type="entry name" value="HAD superfamily/HAD-like"/>
    <property type="match status" value="1"/>
</dbReference>
<protein>
    <recommendedName>
        <fullName evidence="3">FCP1 homology domain-containing protein</fullName>
    </recommendedName>
</protein>
<organism evidence="1 2">
    <name type="scientific">Riccia sorocarpa</name>
    <dbReference type="NCBI Taxonomy" id="122646"/>
    <lineage>
        <taxon>Eukaryota</taxon>
        <taxon>Viridiplantae</taxon>
        <taxon>Streptophyta</taxon>
        <taxon>Embryophyta</taxon>
        <taxon>Marchantiophyta</taxon>
        <taxon>Marchantiopsida</taxon>
        <taxon>Marchantiidae</taxon>
        <taxon>Marchantiales</taxon>
        <taxon>Ricciaceae</taxon>
        <taxon>Riccia</taxon>
    </lineage>
</organism>
<name>A0ABD3GWL7_9MARC</name>
<keyword evidence="2" id="KW-1185">Reference proteome</keyword>
<evidence type="ECO:0000313" key="1">
    <source>
        <dbReference type="EMBL" id="KAL3682797.1"/>
    </source>
</evidence>
<proteinExistence type="predicted"/>
<comment type="caution">
    <text evidence="1">The sequence shown here is derived from an EMBL/GenBank/DDBJ whole genome shotgun (WGS) entry which is preliminary data.</text>
</comment>
<dbReference type="AlphaFoldDB" id="A0ABD3GWL7"/>
<dbReference type="Proteomes" id="UP001633002">
    <property type="component" value="Unassembled WGS sequence"/>
</dbReference>
<sequence>MIYRQASSRMYKFLETLQDYWFMPRIAVGDAIGSKKVIRRNSVEEFITRCFDLFDLALWTCTDNNALREYMYYLFSGEQYDKFLFKWDQDMALDTNERWTPNNQQIRLLLKPLMKVWERFPNFNAKNTLLVDIQKL</sequence>
<dbReference type="InterPro" id="IPR023214">
    <property type="entry name" value="HAD_sf"/>
</dbReference>
<gene>
    <name evidence="1" type="ORF">R1sor_000819</name>
</gene>
<reference evidence="1 2" key="1">
    <citation type="submission" date="2024-09" db="EMBL/GenBank/DDBJ databases">
        <title>Chromosome-scale assembly of Riccia sorocarpa.</title>
        <authorList>
            <person name="Paukszto L."/>
        </authorList>
    </citation>
    <scope>NUCLEOTIDE SEQUENCE [LARGE SCALE GENOMIC DNA]</scope>
    <source>
        <strain evidence="1">LP-2024</strain>
        <tissue evidence="1">Aerial parts of the thallus</tissue>
    </source>
</reference>